<protein>
    <submittedName>
        <fullName evidence="2">Uncharacterized protein</fullName>
    </submittedName>
</protein>
<dbReference type="Proteomes" id="UP001605036">
    <property type="component" value="Unassembled WGS sequence"/>
</dbReference>
<feature type="compositionally biased region" description="Polar residues" evidence="1">
    <location>
        <begin position="68"/>
        <end position="83"/>
    </location>
</feature>
<dbReference type="EMBL" id="JBHFFA010000008">
    <property type="protein sequence ID" value="KAL2609457.1"/>
    <property type="molecule type" value="Genomic_DNA"/>
</dbReference>
<comment type="caution">
    <text evidence="2">The sequence shown here is derived from an EMBL/GenBank/DDBJ whole genome shotgun (WGS) entry which is preliminary data.</text>
</comment>
<organism evidence="2 3">
    <name type="scientific">Riccia fluitans</name>
    <dbReference type="NCBI Taxonomy" id="41844"/>
    <lineage>
        <taxon>Eukaryota</taxon>
        <taxon>Viridiplantae</taxon>
        <taxon>Streptophyta</taxon>
        <taxon>Embryophyta</taxon>
        <taxon>Marchantiophyta</taxon>
        <taxon>Marchantiopsida</taxon>
        <taxon>Marchantiidae</taxon>
        <taxon>Marchantiales</taxon>
        <taxon>Ricciaceae</taxon>
        <taxon>Riccia</taxon>
    </lineage>
</organism>
<feature type="compositionally biased region" description="Basic and acidic residues" evidence="1">
    <location>
        <begin position="7"/>
        <end position="31"/>
    </location>
</feature>
<gene>
    <name evidence="2" type="ORF">R1flu_028030</name>
</gene>
<feature type="region of interest" description="Disordered" evidence="1">
    <location>
        <begin position="1"/>
        <end position="31"/>
    </location>
</feature>
<proteinExistence type="predicted"/>
<feature type="region of interest" description="Disordered" evidence="1">
    <location>
        <begin position="60"/>
        <end position="87"/>
    </location>
</feature>
<accession>A0ABD1XKH8</accession>
<sequence length="140" mass="15488">MSGGPILDEKANVQDPQKRTDKGKGKAFDDSKSWKANLARKDKLEAREFKLACKASQMESVGARGTYGTPTSQNSENGSNPWSDATAPEVEPLSFSHLLSQAIAEKSITQVQRGLKNLVKELALVYKQSNILILNWQRLR</sequence>
<dbReference type="AlphaFoldDB" id="A0ABD1XKH8"/>
<reference evidence="2 3" key="1">
    <citation type="submission" date="2024-09" db="EMBL/GenBank/DDBJ databases">
        <title>Chromosome-scale assembly of Riccia fluitans.</title>
        <authorList>
            <person name="Paukszto L."/>
            <person name="Sawicki J."/>
            <person name="Karawczyk K."/>
            <person name="Piernik-Szablinska J."/>
            <person name="Szczecinska M."/>
            <person name="Mazdziarz M."/>
        </authorList>
    </citation>
    <scope>NUCLEOTIDE SEQUENCE [LARGE SCALE GENOMIC DNA]</scope>
    <source>
        <strain evidence="2">Rf_01</strain>
        <tissue evidence="2">Aerial parts of the thallus</tissue>
    </source>
</reference>
<evidence type="ECO:0000256" key="1">
    <source>
        <dbReference type="SAM" id="MobiDB-lite"/>
    </source>
</evidence>
<name>A0ABD1XKH8_9MARC</name>
<evidence type="ECO:0000313" key="2">
    <source>
        <dbReference type="EMBL" id="KAL2609457.1"/>
    </source>
</evidence>
<keyword evidence="3" id="KW-1185">Reference proteome</keyword>
<evidence type="ECO:0000313" key="3">
    <source>
        <dbReference type="Proteomes" id="UP001605036"/>
    </source>
</evidence>